<dbReference type="NCBIfam" id="TIGR00528">
    <property type="entry name" value="gcvT"/>
    <property type="match status" value="1"/>
</dbReference>
<dbReference type="InterPro" id="IPR028896">
    <property type="entry name" value="GcvT/YgfZ/DmdA"/>
</dbReference>
<dbReference type="GO" id="GO:0008483">
    <property type="term" value="F:transaminase activity"/>
    <property type="evidence" value="ECO:0007669"/>
    <property type="project" value="UniProtKB-KW"/>
</dbReference>
<dbReference type="InterPro" id="IPR013977">
    <property type="entry name" value="GcvT_C"/>
</dbReference>
<dbReference type="GO" id="GO:0005960">
    <property type="term" value="C:glycine cleavage complex"/>
    <property type="evidence" value="ECO:0007669"/>
    <property type="project" value="InterPro"/>
</dbReference>
<evidence type="ECO:0000313" key="12">
    <source>
        <dbReference type="Proteomes" id="UP001162834"/>
    </source>
</evidence>
<dbReference type="PANTHER" id="PTHR43757">
    <property type="entry name" value="AMINOMETHYLTRANSFERASE"/>
    <property type="match status" value="1"/>
</dbReference>
<feature type="domain" description="Aminomethyltransferase C-terminal" evidence="10">
    <location>
        <begin position="283"/>
        <end position="354"/>
    </location>
</feature>
<dbReference type="EMBL" id="CP087164">
    <property type="protein sequence ID" value="UGS35755.1"/>
    <property type="molecule type" value="Genomic_DNA"/>
</dbReference>
<evidence type="ECO:0000259" key="9">
    <source>
        <dbReference type="Pfam" id="PF01571"/>
    </source>
</evidence>
<proteinExistence type="inferred from homology"/>
<feature type="domain" description="GCVT N-terminal" evidence="9">
    <location>
        <begin position="14"/>
        <end position="261"/>
    </location>
</feature>
<feature type="binding site" evidence="8">
    <location>
        <position position="201"/>
    </location>
    <ligand>
        <name>substrate</name>
    </ligand>
</feature>
<evidence type="ECO:0000256" key="8">
    <source>
        <dbReference type="PIRSR" id="PIRSR006487-1"/>
    </source>
</evidence>
<evidence type="ECO:0000256" key="4">
    <source>
        <dbReference type="ARBA" id="ARBA00022679"/>
    </source>
</evidence>
<dbReference type="PANTHER" id="PTHR43757:SF2">
    <property type="entry name" value="AMINOMETHYLTRANSFERASE, MITOCHONDRIAL"/>
    <property type="match status" value="1"/>
</dbReference>
<organism evidence="11 12">
    <name type="scientific">Capillimicrobium parvum</name>
    <dbReference type="NCBI Taxonomy" id="2884022"/>
    <lineage>
        <taxon>Bacteria</taxon>
        <taxon>Bacillati</taxon>
        <taxon>Actinomycetota</taxon>
        <taxon>Thermoleophilia</taxon>
        <taxon>Solirubrobacterales</taxon>
        <taxon>Capillimicrobiaceae</taxon>
        <taxon>Capillimicrobium</taxon>
    </lineage>
</organism>
<evidence type="ECO:0000256" key="7">
    <source>
        <dbReference type="HAMAP-Rule" id="MF_00259"/>
    </source>
</evidence>
<evidence type="ECO:0000256" key="3">
    <source>
        <dbReference type="ARBA" id="ARBA00022576"/>
    </source>
</evidence>
<dbReference type="HAMAP" id="MF_00259">
    <property type="entry name" value="GcvT"/>
    <property type="match status" value="1"/>
</dbReference>
<dbReference type="PIRSF" id="PIRSF006487">
    <property type="entry name" value="GcvT"/>
    <property type="match status" value="1"/>
</dbReference>
<accession>A0A9E6XX20</accession>
<evidence type="ECO:0000256" key="2">
    <source>
        <dbReference type="ARBA" id="ARBA00012616"/>
    </source>
</evidence>
<comment type="catalytic activity">
    <reaction evidence="6 7">
        <text>N(6)-[(R)-S(8)-aminomethyldihydrolipoyl]-L-lysyl-[protein] + (6S)-5,6,7,8-tetrahydrofolate = N(6)-[(R)-dihydrolipoyl]-L-lysyl-[protein] + (6R)-5,10-methylene-5,6,7,8-tetrahydrofolate + NH4(+)</text>
        <dbReference type="Rhea" id="RHEA:16945"/>
        <dbReference type="Rhea" id="RHEA-COMP:10475"/>
        <dbReference type="Rhea" id="RHEA-COMP:10492"/>
        <dbReference type="ChEBI" id="CHEBI:15636"/>
        <dbReference type="ChEBI" id="CHEBI:28938"/>
        <dbReference type="ChEBI" id="CHEBI:57453"/>
        <dbReference type="ChEBI" id="CHEBI:83100"/>
        <dbReference type="ChEBI" id="CHEBI:83143"/>
        <dbReference type="EC" id="2.1.2.10"/>
    </reaction>
</comment>
<dbReference type="FunFam" id="3.30.70.1400:FF:000001">
    <property type="entry name" value="Aminomethyltransferase"/>
    <property type="match status" value="1"/>
</dbReference>
<dbReference type="Gene3D" id="3.30.1360.120">
    <property type="entry name" value="Probable tRNA modification gtpase trme, domain 1"/>
    <property type="match status" value="1"/>
</dbReference>
<dbReference type="SUPFAM" id="SSF101790">
    <property type="entry name" value="Aminomethyltransferase beta-barrel domain"/>
    <property type="match status" value="1"/>
</dbReference>
<protein>
    <recommendedName>
        <fullName evidence="2 7">Aminomethyltransferase</fullName>
        <ecNumber evidence="2 7">2.1.2.10</ecNumber>
    </recommendedName>
    <alternativeName>
        <fullName evidence="5 7">Glycine cleavage system T protein</fullName>
    </alternativeName>
</protein>
<dbReference type="Proteomes" id="UP001162834">
    <property type="component" value="Chromosome"/>
</dbReference>
<dbReference type="SUPFAM" id="SSF103025">
    <property type="entry name" value="Folate-binding domain"/>
    <property type="match status" value="1"/>
</dbReference>
<name>A0A9E6XX20_9ACTN</name>
<sequence>MGAAPDTALRRTPLFDRHRDAGARLVAFAGWEMPVQYGSVRDEHLAVRTSAGVFDVSHMGEIETSGPQATALLQRLVTNDVERVPVGGAQYALLCREDGGVLDDLFSYRLEPDRWLTVTNAANHESDLAWFQRHAEGFDATVADRAADFAMLAVQGPLAREITGAVAGSPLPARMSLGERRIAGADALVCGTGYTGEDGVELLLDPADAPRVWDELVRRGARPAGLAARDTLRLEVCFHLYGNELGEDRGPIEAGLGWACREDTGFIGADAVRAVRGAGPAERLVAFTVDEGIARQGNPIAGGGVVTSGTMSPSLGVGIGMGYVPADRAAEGARLEIDVRGKMRPATVRAKPLYRRPDRSETTHG</sequence>
<keyword evidence="4 7" id="KW-0808">Transferase</keyword>
<dbReference type="GO" id="GO:0004047">
    <property type="term" value="F:aminomethyltransferase activity"/>
    <property type="evidence" value="ECO:0007669"/>
    <property type="project" value="UniProtKB-UniRule"/>
</dbReference>
<dbReference type="EC" id="2.1.2.10" evidence="2 7"/>
<evidence type="ECO:0000256" key="1">
    <source>
        <dbReference type="ARBA" id="ARBA00008609"/>
    </source>
</evidence>
<comment type="subunit">
    <text evidence="7">The glycine cleavage system is composed of four proteins: P, T, L and H.</text>
</comment>
<dbReference type="AlphaFoldDB" id="A0A9E6XX20"/>
<evidence type="ECO:0000256" key="5">
    <source>
        <dbReference type="ARBA" id="ARBA00031395"/>
    </source>
</evidence>
<dbReference type="Pfam" id="PF01571">
    <property type="entry name" value="GCV_T"/>
    <property type="match status" value="1"/>
</dbReference>
<evidence type="ECO:0000313" key="11">
    <source>
        <dbReference type="EMBL" id="UGS35755.1"/>
    </source>
</evidence>
<keyword evidence="3 7" id="KW-0032">Aminotransferase</keyword>
<dbReference type="Pfam" id="PF08669">
    <property type="entry name" value="GCV_T_C"/>
    <property type="match status" value="1"/>
</dbReference>
<evidence type="ECO:0000259" key="10">
    <source>
        <dbReference type="Pfam" id="PF08669"/>
    </source>
</evidence>
<dbReference type="InterPro" id="IPR022903">
    <property type="entry name" value="GcvT_bac"/>
</dbReference>
<dbReference type="InterPro" id="IPR006223">
    <property type="entry name" value="GcvT"/>
</dbReference>
<dbReference type="GO" id="GO:0019464">
    <property type="term" value="P:glycine decarboxylation via glycine cleavage system"/>
    <property type="evidence" value="ECO:0007669"/>
    <property type="project" value="UniProtKB-UniRule"/>
</dbReference>
<evidence type="ECO:0000256" key="6">
    <source>
        <dbReference type="ARBA" id="ARBA00047665"/>
    </source>
</evidence>
<dbReference type="NCBIfam" id="NF001567">
    <property type="entry name" value="PRK00389.1"/>
    <property type="match status" value="1"/>
</dbReference>
<dbReference type="GO" id="GO:0005829">
    <property type="term" value="C:cytosol"/>
    <property type="evidence" value="ECO:0007669"/>
    <property type="project" value="TreeGrafter"/>
</dbReference>
<keyword evidence="12" id="KW-1185">Reference proteome</keyword>
<dbReference type="InterPro" id="IPR027266">
    <property type="entry name" value="TrmE/GcvT-like"/>
</dbReference>
<dbReference type="RefSeq" id="WP_259315437.1">
    <property type="nucleotide sequence ID" value="NZ_CP087164.1"/>
</dbReference>
<reference evidence="11" key="1">
    <citation type="journal article" date="2022" name="Int. J. Syst. Evol. Microbiol.">
        <title>Pseudomonas aegrilactucae sp. nov. and Pseudomonas morbosilactucae sp. nov., pathogens causing bacterial rot of lettuce in Japan.</title>
        <authorList>
            <person name="Sawada H."/>
            <person name="Fujikawa T."/>
            <person name="Satou M."/>
        </authorList>
    </citation>
    <scope>NUCLEOTIDE SEQUENCE</scope>
    <source>
        <strain evidence="11">0166_1</strain>
    </source>
</reference>
<comment type="function">
    <text evidence="7">The glycine cleavage system catalyzes the degradation of glycine.</text>
</comment>
<comment type="similarity">
    <text evidence="1 7">Belongs to the GcvT family.</text>
</comment>
<dbReference type="KEGG" id="sbae:DSM104329_02150"/>
<dbReference type="InterPro" id="IPR029043">
    <property type="entry name" value="GcvT/YgfZ_C"/>
</dbReference>
<dbReference type="InterPro" id="IPR006222">
    <property type="entry name" value="GCVT_N"/>
</dbReference>
<gene>
    <name evidence="11" type="primary">gcvT_3</name>
    <name evidence="7" type="synonym">gcvT</name>
    <name evidence="11" type="ORF">DSM104329_02150</name>
</gene>